<evidence type="ECO:0000313" key="1">
    <source>
        <dbReference type="EMBL" id="MBK1631624.1"/>
    </source>
</evidence>
<gene>
    <name evidence="1" type="ORF">CKO31_12895</name>
</gene>
<comment type="caution">
    <text evidence="1">The sequence shown here is derived from an EMBL/GenBank/DDBJ whole genome shotgun (WGS) entry which is preliminary data.</text>
</comment>
<keyword evidence="2" id="KW-1185">Reference proteome</keyword>
<sequence>MIRLLSTLLALLTLAAVGGLAAVLLILEPTPSVTGTADLAATELRDFAHLVRGTDLDNPGVKSARLTPPKLNAMVDFAARRVGGHARLKPARGGAALRASFPLGRDLGYANFHVELRETAGIPAVAAARVGGLPLPAGLVDRVLRRGLDEVAAAGELLRVDFDADQVEVIYRLRADAKVAALLDDDEQRRLKVRQAQLAAIVARQHRAGALQLAPLLSGLLAEPSGVLGRDGQPDPVADNGAALLVLAAYVNRRRLPVPTTGPAPEPRTVVLRGRHDLAQHFSISAATAAKGGSALSHLVGLAKELSDADGGSGFSFADMLANRAGIRLAELATDSADSARHLRRMARAGLTEADIMPSPAGLPEGMQEAVLLRTIGTPSSAAYAQLVDHIDRRIDATRLHRTLPFSKPPPS</sequence>
<name>A0ABS1CI84_9GAMM</name>
<dbReference type="Proteomes" id="UP000748752">
    <property type="component" value="Unassembled WGS sequence"/>
</dbReference>
<evidence type="ECO:0000313" key="2">
    <source>
        <dbReference type="Proteomes" id="UP000748752"/>
    </source>
</evidence>
<dbReference type="RefSeq" id="WP_200238140.1">
    <property type="nucleotide sequence ID" value="NZ_NRRV01000029.1"/>
</dbReference>
<dbReference type="EMBL" id="NRRV01000029">
    <property type="protein sequence ID" value="MBK1631624.1"/>
    <property type="molecule type" value="Genomic_DNA"/>
</dbReference>
<accession>A0ABS1CI84</accession>
<proteinExistence type="predicted"/>
<organism evidence="1 2">
    <name type="scientific">Thiohalocapsa halophila</name>
    <dbReference type="NCBI Taxonomy" id="69359"/>
    <lineage>
        <taxon>Bacteria</taxon>
        <taxon>Pseudomonadati</taxon>
        <taxon>Pseudomonadota</taxon>
        <taxon>Gammaproteobacteria</taxon>
        <taxon>Chromatiales</taxon>
        <taxon>Chromatiaceae</taxon>
        <taxon>Thiohalocapsa</taxon>
    </lineage>
</organism>
<reference evidence="1 2" key="1">
    <citation type="journal article" date="2020" name="Microorganisms">
        <title>Osmotic Adaptation and Compatible Solute Biosynthesis of Phototrophic Bacteria as Revealed from Genome Analyses.</title>
        <authorList>
            <person name="Imhoff J.F."/>
            <person name="Rahn T."/>
            <person name="Kunzel S."/>
            <person name="Keller A."/>
            <person name="Neulinger S.C."/>
        </authorList>
    </citation>
    <scope>NUCLEOTIDE SEQUENCE [LARGE SCALE GENOMIC DNA]</scope>
    <source>
        <strain evidence="1 2">DSM 6210</strain>
    </source>
</reference>
<protein>
    <recommendedName>
        <fullName evidence="3">DUF2927 domain-containing protein</fullName>
    </recommendedName>
</protein>
<evidence type="ECO:0008006" key="3">
    <source>
        <dbReference type="Google" id="ProtNLM"/>
    </source>
</evidence>